<feature type="domain" description="PRC-barrel" evidence="1">
    <location>
        <begin position="16"/>
        <end position="89"/>
    </location>
</feature>
<dbReference type="Proteomes" id="UP000705867">
    <property type="component" value="Unassembled WGS sequence"/>
</dbReference>
<evidence type="ECO:0000313" key="3">
    <source>
        <dbReference type="Proteomes" id="UP000705867"/>
    </source>
</evidence>
<dbReference type="SUPFAM" id="SSF50346">
    <property type="entry name" value="PRC-barrel domain"/>
    <property type="match status" value="1"/>
</dbReference>
<accession>A0A953JAQ5</accession>
<reference evidence="2" key="1">
    <citation type="journal article" date="2021" name="bioRxiv">
        <title>Unraveling nitrogen, sulfur and carbon metabolic pathways and microbial community transcriptional responses to substrate deprivation and toxicity stresses in a bioreactor mimicking anoxic brackish coastal sediment conditions.</title>
        <authorList>
            <person name="Martins P.D."/>
            <person name="Echeveste M.J."/>
            <person name="Arshad A."/>
            <person name="Kurth J."/>
            <person name="Ouboter H."/>
            <person name="Jetten M.S.M."/>
            <person name="Welte C.U."/>
        </authorList>
    </citation>
    <scope>NUCLEOTIDE SEQUENCE</scope>
    <source>
        <strain evidence="2">MAG_39</strain>
    </source>
</reference>
<dbReference type="InterPro" id="IPR027275">
    <property type="entry name" value="PRC-brl_dom"/>
</dbReference>
<dbReference type="EMBL" id="JAIOIV010000040">
    <property type="protein sequence ID" value="MBZ0155660.1"/>
    <property type="molecule type" value="Genomic_DNA"/>
</dbReference>
<dbReference type="PANTHER" id="PTHR36505:SF1">
    <property type="entry name" value="BLR1072 PROTEIN"/>
    <property type="match status" value="1"/>
</dbReference>
<dbReference type="InterPro" id="IPR011033">
    <property type="entry name" value="PRC_barrel-like_sf"/>
</dbReference>
<name>A0A953JAQ5_9BACT</name>
<dbReference type="Gene3D" id="2.30.30.240">
    <property type="entry name" value="PRC-barrel domain"/>
    <property type="match status" value="1"/>
</dbReference>
<proteinExistence type="predicted"/>
<dbReference type="Pfam" id="PF05239">
    <property type="entry name" value="PRC"/>
    <property type="match status" value="1"/>
</dbReference>
<reference evidence="2" key="2">
    <citation type="submission" date="2021-08" db="EMBL/GenBank/DDBJ databases">
        <authorList>
            <person name="Dalcin Martins P."/>
        </authorList>
    </citation>
    <scope>NUCLEOTIDE SEQUENCE</scope>
    <source>
        <strain evidence="2">MAG_39</strain>
    </source>
</reference>
<sequence length="129" mass="14101">MTTTSSIKATAAGLLIRGSKFIGMDVKNRAGEDLGDIEDVMIDLTAGRIAYVVLSFGGFLGLGDKFFAVPPDVFEYSAVDDSLILNVDKNSLENAPGFDKENWPDMADRTWGAGIYSYYGSNPYWEEKP</sequence>
<organism evidence="2 3">
    <name type="scientific">Candidatus Nitrobium versatile</name>
    <dbReference type="NCBI Taxonomy" id="2884831"/>
    <lineage>
        <taxon>Bacteria</taxon>
        <taxon>Pseudomonadati</taxon>
        <taxon>Nitrospirota</taxon>
        <taxon>Nitrospiria</taxon>
        <taxon>Nitrospirales</taxon>
        <taxon>Nitrospiraceae</taxon>
        <taxon>Candidatus Nitrobium</taxon>
    </lineage>
</organism>
<protein>
    <submittedName>
        <fullName evidence="2">PRC-barrel domain-containing protein</fullName>
    </submittedName>
</protein>
<evidence type="ECO:0000313" key="2">
    <source>
        <dbReference type="EMBL" id="MBZ0155660.1"/>
    </source>
</evidence>
<evidence type="ECO:0000259" key="1">
    <source>
        <dbReference type="Pfam" id="PF05239"/>
    </source>
</evidence>
<gene>
    <name evidence="2" type="ORF">K8I29_05520</name>
</gene>
<dbReference type="PANTHER" id="PTHR36505">
    <property type="entry name" value="BLR1072 PROTEIN"/>
    <property type="match status" value="1"/>
</dbReference>
<comment type="caution">
    <text evidence="2">The sequence shown here is derived from an EMBL/GenBank/DDBJ whole genome shotgun (WGS) entry which is preliminary data.</text>
</comment>
<dbReference type="AlphaFoldDB" id="A0A953JAQ5"/>